<sequence length="69" mass="8366">MYVGLQRCRKSCRLRSINNLKSEIKRGNFRLSLRRSHHYSTRSMLSLETSEIFFGFEIFLLLEWLIIRN</sequence>
<evidence type="ECO:0000256" key="1">
    <source>
        <dbReference type="SAM" id="Phobius"/>
    </source>
</evidence>
<dbReference type="SMR" id="A0A445IBH0"/>
<reference evidence="2 3" key="1">
    <citation type="submission" date="2018-09" db="EMBL/GenBank/DDBJ databases">
        <title>A high-quality reference genome of wild soybean provides a powerful tool to mine soybean genomes.</title>
        <authorList>
            <person name="Xie M."/>
            <person name="Chung C.Y.L."/>
            <person name="Li M.-W."/>
            <person name="Wong F.-L."/>
            <person name="Chan T.-F."/>
            <person name="Lam H.-M."/>
        </authorList>
    </citation>
    <scope>NUCLEOTIDE SEQUENCE [LARGE SCALE GENOMIC DNA]</scope>
    <source>
        <strain evidence="3">cv. W05</strain>
        <tissue evidence="2">Hypocotyl of etiolated seedlings</tissue>
    </source>
</reference>
<evidence type="ECO:0000313" key="3">
    <source>
        <dbReference type="Proteomes" id="UP000289340"/>
    </source>
</evidence>
<keyword evidence="1" id="KW-0812">Transmembrane</keyword>
<comment type="caution">
    <text evidence="2">The sequence shown here is derived from an EMBL/GenBank/DDBJ whole genome shotgun (WGS) entry which is preliminary data.</text>
</comment>
<keyword evidence="1" id="KW-1133">Transmembrane helix</keyword>
<accession>A0A445IBH0</accession>
<feature type="transmembrane region" description="Helical" evidence="1">
    <location>
        <begin position="44"/>
        <end position="67"/>
    </location>
</feature>
<dbReference type="AlphaFoldDB" id="A0A445IBH0"/>
<name>A0A445IBH0_GLYSO</name>
<evidence type="ECO:0000313" key="2">
    <source>
        <dbReference type="EMBL" id="RZB83370.1"/>
    </source>
</evidence>
<proteinExistence type="predicted"/>
<dbReference type="Proteomes" id="UP000289340">
    <property type="component" value="Chromosome 11"/>
</dbReference>
<keyword evidence="1" id="KW-0472">Membrane</keyword>
<organism evidence="2 3">
    <name type="scientific">Glycine soja</name>
    <name type="common">Wild soybean</name>
    <dbReference type="NCBI Taxonomy" id="3848"/>
    <lineage>
        <taxon>Eukaryota</taxon>
        <taxon>Viridiplantae</taxon>
        <taxon>Streptophyta</taxon>
        <taxon>Embryophyta</taxon>
        <taxon>Tracheophyta</taxon>
        <taxon>Spermatophyta</taxon>
        <taxon>Magnoliopsida</taxon>
        <taxon>eudicotyledons</taxon>
        <taxon>Gunneridae</taxon>
        <taxon>Pentapetalae</taxon>
        <taxon>rosids</taxon>
        <taxon>fabids</taxon>
        <taxon>Fabales</taxon>
        <taxon>Fabaceae</taxon>
        <taxon>Papilionoideae</taxon>
        <taxon>50 kb inversion clade</taxon>
        <taxon>NPAAA clade</taxon>
        <taxon>indigoferoid/millettioid clade</taxon>
        <taxon>Phaseoleae</taxon>
        <taxon>Glycine</taxon>
        <taxon>Glycine subgen. Soja</taxon>
    </lineage>
</organism>
<dbReference type="EMBL" id="QZWG01000011">
    <property type="protein sequence ID" value="RZB83370.1"/>
    <property type="molecule type" value="Genomic_DNA"/>
</dbReference>
<keyword evidence="3" id="KW-1185">Reference proteome</keyword>
<protein>
    <submittedName>
        <fullName evidence="2">Uncharacterized protein</fullName>
    </submittedName>
</protein>
<gene>
    <name evidence="2" type="ORF">D0Y65_032086</name>
</gene>